<dbReference type="InParanoid" id="A0A1B1ALE1"/>
<dbReference type="AlphaFoldDB" id="A0A1B1ALE1"/>
<gene>
    <name evidence="2" type="ORF">ATE48_16170</name>
</gene>
<name>A0A1B1ALE1_9PROT</name>
<accession>A0A1B1ALE1</accession>
<keyword evidence="3" id="KW-1185">Reference proteome</keyword>
<evidence type="ECO:0000313" key="2">
    <source>
        <dbReference type="EMBL" id="ANP47341.1"/>
    </source>
</evidence>
<reference evidence="2 3" key="1">
    <citation type="submission" date="2015-11" db="EMBL/GenBank/DDBJ databases">
        <title>Whole-Genome Sequence of Candidatus Oderbacter manganicum from the National Park Lower Oder Valley, Germany.</title>
        <authorList>
            <person name="Braun B."/>
            <person name="Liere K."/>
            <person name="Szewzyk U."/>
        </authorList>
    </citation>
    <scope>NUCLEOTIDE SEQUENCE [LARGE SCALE GENOMIC DNA]</scope>
    <source>
        <strain evidence="2 3">OTSz_A_272</strain>
    </source>
</reference>
<protein>
    <submittedName>
        <fullName evidence="2">Uncharacterized protein</fullName>
    </submittedName>
</protein>
<evidence type="ECO:0000313" key="3">
    <source>
        <dbReference type="Proteomes" id="UP000092498"/>
    </source>
</evidence>
<feature type="region of interest" description="Disordered" evidence="1">
    <location>
        <begin position="1"/>
        <end position="47"/>
    </location>
</feature>
<dbReference type="EMBL" id="CP013244">
    <property type="protein sequence ID" value="ANP47341.1"/>
    <property type="molecule type" value="Genomic_DNA"/>
</dbReference>
<proteinExistence type="predicted"/>
<feature type="compositionally biased region" description="Polar residues" evidence="1">
    <location>
        <begin position="1"/>
        <end position="12"/>
    </location>
</feature>
<organism evidence="2 3">
    <name type="scientific">Candidatus Viadribacter manganicus</name>
    <dbReference type="NCBI Taxonomy" id="1759059"/>
    <lineage>
        <taxon>Bacteria</taxon>
        <taxon>Pseudomonadati</taxon>
        <taxon>Pseudomonadota</taxon>
        <taxon>Alphaproteobacteria</taxon>
        <taxon>Hyphomonadales</taxon>
        <taxon>Hyphomonadaceae</taxon>
        <taxon>Candidatus Viadribacter</taxon>
    </lineage>
</organism>
<dbReference type="KEGG" id="cbot:ATE48_16170"/>
<dbReference type="Proteomes" id="UP000092498">
    <property type="component" value="Chromosome"/>
</dbReference>
<dbReference type="STRING" id="1759059.ATE48_16170"/>
<sequence>MLTSAAFAQSTPNGPPVPVQEGTAVVQEDGAVRSGEQITDGSRPDPDAEVICRVIQETGSRLARRRQRVCGTRTMWEQLADQTADSVRGTGANTARRD</sequence>
<evidence type="ECO:0000256" key="1">
    <source>
        <dbReference type="SAM" id="MobiDB-lite"/>
    </source>
</evidence>